<keyword evidence="2" id="KW-1185">Reference proteome</keyword>
<dbReference type="RefSeq" id="WP_094058564.1">
    <property type="nucleotide sequence ID" value="NZ_CP022530.1"/>
</dbReference>
<dbReference type="KEGG" id="bsan:CHH28_01000"/>
<dbReference type="OrthoDB" id="6387823at2"/>
<evidence type="ECO:0000313" key="2">
    <source>
        <dbReference type="Proteomes" id="UP000202440"/>
    </source>
</evidence>
<evidence type="ECO:0000313" key="1">
    <source>
        <dbReference type="EMBL" id="ASP37346.1"/>
    </source>
</evidence>
<gene>
    <name evidence="1" type="ORF">CHH28_01000</name>
</gene>
<dbReference type="EMBL" id="CP022530">
    <property type="protein sequence ID" value="ASP37346.1"/>
    <property type="molecule type" value="Genomic_DNA"/>
</dbReference>
<reference evidence="1 2" key="1">
    <citation type="submission" date="2017-07" db="EMBL/GenBank/DDBJ databases">
        <title>Annotated genome sequence of Bacterioplanes sanyensis isolated from Red Sea.</title>
        <authorList>
            <person name="Rehman Z.U."/>
        </authorList>
    </citation>
    <scope>NUCLEOTIDE SEQUENCE [LARGE SCALE GENOMIC DNA]</scope>
    <source>
        <strain evidence="1 2">NV9</strain>
    </source>
</reference>
<dbReference type="AlphaFoldDB" id="A0A222FFJ4"/>
<organism evidence="1 2">
    <name type="scientific">Bacterioplanes sanyensis</name>
    <dbReference type="NCBI Taxonomy" id="1249553"/>
    <lineage>
        <taxon>Bacteria</taxon>
        <taxon>Pseudomonadati</taxon>
        <taxon>Pseudomonadota</taxon>
        <taxon>Gammaproteobacteria</taxon>
        <taxon>Oceanospirillales</taxon>
        <taxon>Oceanospirillaceae</taxon>
        <taxon>Bacterioplanes</taxon>
    </lineage>
</organism>
<accession>A0A222FFJ4</accession>
<dbReference type="Proteomes" id="UP000202440">
    <property type="component" value="Chromosome"/>
</dbReference>
<sequence length="63" mass="7463">MSNLYLLTLALVCCACSYNQMQENQRAHCMSEFPPEQYEECMGSYQMSEQEYLRQRQKVLDAQ</sequence>
<protein>
    <submittedName>
        <fullName evidence="1">Uncharacterized protein</fullName>
    </submittedName>
</protein>
<name>A0A222FFJ4_9GAMM</name>
<proteinExistence type="predicted"/>